<dbReference type="InterPro" id="IPR058240">
    <property type="entry name" value="rSAM_sf"/>
</dbReference>
<dbReference type="OrthoDB" id="5405220at2"/>
<feature type="region of interest" description="Disordered" evidence="6">
    <location>
        <begin position="1"/>
        <end position="31"/>
    </location>
</feature>
<evidence type="ECO:0000256" key="2">
    <source>
        <dbReference type="ARBA" id="ARBA00022691"/>
    </source>
</evidence>
<keyword evidence="5" id="KW-0411">Iron-sulfur</keyword>
<dbReference type="GO" id="GO:0046872">
    <property type="term" value="F:metal ion binding"/>
    <property type="evidence" value="ECO:0007669"/>
    <property type="project" value="UniProtKB-KW"/>
</dbReference>
<evidence type="ECO:0000256" key="4">
    <source>
        <dbReference type="ARBA" id="ARBA00023004"/>
    </source>
</evidence>
<accession>I2Q6U9</accession>
<keyword evidence="2" id="KW-0949">S-adenosyl-L-methionine</keyword>
<evidence type="ECO:0000256" key="5">
    <source>
        <dbReference type="ARBA" id="ARBA00023014"/>
    </source>
</evidence>
<dbReference type="STRING" id="596152.DesU5LDRAFT_3894"/>
<dbReference type="GO" id="GO:0003824">
    <property type="term" value="F:catalytic activity"/>
    <property type="evidence" value="ECO:0007669"/>
    <property type="project" value="InterPro"/>
</dbReference>
<reference evidence="7" key="1">
    <citation type="submission" date="2011-11" db="EMBL/GenBank/DDBJ databases">
        <title>Improved High-Quality Draft sequence of Desulfovibrio sp. U5L.</title>
        <authorList>
            <consortium name="US DOE Joint Genome Institute"/>
            <person name="Lucas S."/>
            <person name="Han J."/>
            <person name="Lapidus A."/>
            <person name="Cheng J.-F."/>
            <person name="Goodwin L."/>
            <person name="Pitluck S."/>
            <person name="Peters L."/>
            <person name="Ovchinnikova G."/>
            <person name="Held B."/>
            <person name="Detter J.C."/>
            <person name="Han C."/>
            <person name="Tapia R."/>
            <person name="Land M."/>
            <person name="Hauser L."/>
            <person name="Kyrpides N."/>
            <person name="Ivanova N."/>
            <person name="Pagani I."/>
            <person name="Gabster J."/>
            <person name="Walker C."/>
            <person name="Stolyar S."/>
            <person name="Stahl D."/>
            <person name="Arkin A."/>
            <person name="Dehal P."/>
            <person name="Hazen T."/>
            <person name="Woyke T."/>
        </authorList>
    </citation>
    <scope>NUCLEOTIDE SEQUENCE [LARGE SCALE GENOMIC DNA]</scope>
    <source>
        <strain evidence="7">U5L</strain>
    </source>
</reference>
<dbReference type="AlphaFoldDB" id="I2Q6U9"/>
<proteinExistence type="predicted"/>
<keyword evidence="4" id="KW-0408">Iron</keyword>
<feature type="compositionally biased region" description="Basic and acidic residues" evidence="6">
    <location>
        <begin position="17"/>
        <end position="28"/>
    </location>
</feature>
<keyword evidence="3" id="KW-0479">Metal-binding</keyword>
<feature type="compositionally biased region" description="Pro residues" evidence="6">
    <location>
        <begin position="1"/>
        <end position="12"/>
    </location>
</feature>
<dbReference type="GO" id="GO:0051536">
    <property type="term" value="F:iron-sulfur cluster binding"/>
    <property type="evidence" value="ECO:0007669"/>
    <property type="project" value="UniProtKB-KW"/>
</dbReference>
<dbReference type="eggNOG" id="COG0502">
    <property type="taxonomic scope" value="Bacteria"/>
</dbReference>
<protein>
    <submittedName>
        <fullName evidence="7">Biotin synthase-like enzyme</fullName>
    </submittedName>
</protein>
<dbReference type="SFLD" id="SFLDS00029">
    <property type="entry name" value="Radical_SAM"/>
    <property type="match status" value="1"/>
</dbReference>
<evidence type="ECO:0000256" key="6">
    <source>
        <dbReference type="SAM" id="MobiDB-lite"/>
    </source>
</evidence>
<comment type="cofactor">
    <cofactor evidence="1">
        <name>[4Fe-4S] cluster</name>
        <dbReference type="ChEBI" id="CHEBI:49883"/>
    </cofactor>
</comment>
<evidence type="ECO:0000256" key="1">
    <source>
        <dbReference type="ARBA" id="ARBA00001966"/>
    </source>
</evidence>
<dbReference type="InterPro" id="IPR013785">
    <property type="entry name" value="Aldolase_TIM"/>
</dbReference>
<dbReference type="EMBL" id="JH600068">
    <property type="protein sequence ID" value="EIG55505.1"/>
    <property type="molecule type" value="Genomic_DNA"/>
</dbReference>
<gene>
    <name evidence="7" type="ORF">DesU5LDRAFT_3894</name>
</gene>
<sequence length="357" mass="37845">MKQSDPFPPEAPTPGGDRGKAPSRRSDARTLPTETILQRAAASGGCSFDEAVALLSLDPDSPDAAHLRHVAHQAALAWTGGQASVWFAIGLDSAPCPKSCSFCSFGQKWGLVKEPWRLGMEQALATVRAHDVPGVGYIVLRTTDLFPLEELMDLARRATPLTHARLVANVGDFGDETACSLREAGFHMIYHALRLREGLDTGLAPATRMRTMRAARDCSLELAALADPIGPEHEAEEIARSLFTHKQAGATVMGAMARIPVPGTPKFALAGIGPARHAQVTAVARLVAGPGVSSICAHPPDAAVVSAGANVVVVESGAIPRDTERARADWRSFSIKDAVAMLGRAGYRMEEAARAQR</sequence>
<dbReference type="InterPro" id="IPR007197">
    <property type="entry name" value="rSAM"/>
</dbReference>
<organism evidence="7">
    <name type="scientific">Desulfovibrio sp. U5L</name>
    <dbReference type="NCBI Taxonomy" id="596152"/>
    <lineage>
        <taxon>Bacteria</taxon>
        <taxon>Pseudomonadati</taxon>
        <taxon>Thermodesulfobacteriota</taxon>
        <taxon>Desulfovibrionia</taxon>
        <taxon>Desulfovibrionales</taxon>
        <taxon>Desulfovibrionaceae</taxon>
        <taxon>Desulfovibrio</taxon>
    </lineage>
</organism>
<evidence type="ECO:0000256" key="3">
    <source>
        <dbReference type="ARBA" id="ARBA00022723"/>
    </source>
</evidence>
<dbReference type="Gene3D" id="3.20.20.70">
    <property type="entry name" value="Aldolase class I"/>
    <property type="match status" value="1"/>
</dbReference>
<evidence type="ECO:0000313" key="7">
    <source>
        <dbReference type="EMBL" id="EIG55505.1"/>
    </source>
</evidence>
<name>I2Q6U9_9BACT</name>
<dbReference type="SUPFAM" id="SSF102114">
    <property type="entry name" value="Radical SAM enzymes"/>
    <property type="match status" value="1"/>
</dbReference>
<dbReference type="HOGENOM" id="CLU_052149_0_0_7"/>